<evidence type="ECO:0000313" key="3">
    <source>
        <dbReference type="Proteomes" id="UP000254879"/>
    </source>
</evidence>
<dbReference type="SUPFAM" id="SSF46785">
    <property type="entry name" value="Winged helix' DNA-binding domain"/>
    <property type="match status" value="1"/>
</dbReference>
<accession>A0A378MIJ5</accession>
<dbReference type="GO" id="GO:0003700">
    <property type="term" value="F:DNA-binding transcription factor activity"/>
    <property type="evidence" value="ECO:0007669"/>
    <property type="project" value="InterPro"/>
</dbReference>
<dbReference type="SMART" id="SM00347">
    <property type="entry name" value="HTH_MARR"/>
    <property type="match status" value="1"/>
</dbReference>
<dbReference type="AlphaFoldDB" id="A0A378MIJ5"/>
<gene>
    <name evidence="2" type="ORF">NCTC10815_02718</name>
</gene>
<dbReference type="PANTHER" id="PTHR33164">
    <property type="entry name" value="TRANSCRIPTIONAL REGULATOR, MARR FAMILY"/>
    <property type="match status" value="1"/>
</dbReference>
<dbReference type="Pfam" id="PF12802">
    <property type="entry name" value="MarR_2"/>
    <property type="match status" value="1"/>
</dbReference>
<name>A0A378MIJ5_LISGR</name>
<dbReference type="Gene3D" id="1.10.10.10">
    <property type="entry name" value="Winged helix-like DNA-binding domain superfamily/Winged helix DNA-binding domain"/>
    <property type="match status" value="1"/>
</dbReference>
<dbReference type="RefSeq" id="WP_003757930.1">
    <property type="nucleotide sequence ID" value="NZ_CABKNG010000002.1"/>
</dbReference>
<keyword evidence="1" id="KW-0238">DNA-binding</keyword>
<dbReference type="PROSITE" id="PS50995">
    <property type="entry name" value="HTH_MARR_2"/>
    <property type="match status" value="1"/>
</dbReference>
<dbReference type="PANTHER" id="PTHR33164:SF44">
    <property type="entry name" value="TRANSCRIPTIONAL REGULATORY PROTEIN"/>
    <property type="match status" value="1"/>
</dbReference>
<dbReference type="GO" id="GO:0006950">
    <property type="term" value="P:response to stress"/>
    <property type="evidence" value="ECO:0007669"/>
    <property type="project" value="TreeGrafter"/>
</dbReference>
<dbReference type="OrthoDB" id="9799368at2"/>
<proteinExistence type="predicted"/>
<evidence type="ECO:0000313" key="2">
    <source>
        <dbReference type="EMBL" id="STY45343.1"/>
    </source>
</evidence>
<protein>
    <submittedName>
        <fullName evidence="2">MarR family</fullName>
    </submittedName>
</protein>
<dbReference type="InterPro" id="IPR039422">
    <property type="entry name" value="MarR/SlyA-like"/>
</dbReference>
<dbReference type="EMBL" id="UGPG01000001">
    <property type="protein sequence ID" value="STY45343.1"/>
    <property type="molecule type" value="Genomic_DNA"/>
</dbReference>
<dbReference type="InterPro" id="IPR036390">
    <property type="entry name" value="WH_DNA-bd_sf"/>
</dbReference>
<evidence type="ECO:0000256" key="1">
    <source>
        <dbReference type="ARBA" id="ARBA00023125"/>
    </source>
</evidence>
<dbReference type="InterPro" id="IPR036388">
    <property type="entry name" value="WH-like_DNA-bd_sf"/>
</dbReference>
<dbReference type="InterPro" id="IPR000835">
    <property type="entry name" value="HTH_MarR-typ"/>
</dbReference>
<sequence length="151" mass="17641">MDKEQLNQQIALFYFGYRTFTETADLIIAKHQLKRLHHRILFFTARMPGLTIHDLLMFLEISKQALHKPLAELRERELIRIEEGQDDRRNRCLFLTAAGNRLERELGIAQQKQMEQIFNEIGGDAAASFKQVMEAYAANRPGTSYIKDFKE</sequence>
<dbReference type="GO" id="GO:0003677">
    <property type="term" value="F:DNA binding"/>
    <property type="evidence" value="ECO:0007669"/>
    <property type="project" value="UniProtKB-KW"/>
</dbReference>
<reference evidence="2 3" key="1">
    <citation type="submission" date="2018-06" db="EMBL/GenBank/DDBJ databases">
        <authorList>
            <consortium name="Pathogen Informatics"/>
            <person name="Doyle S."/>
        </authorList>
    </citation>
    <scope>NUCLEOTIDE SEQUENCE [LARGE SCALE GENOMIC DNA]</scope>
    <source>
        <strain evidence="3">NCTC 10815</strain>
    </source>
</reference>
<dbReference type="Proteomes" id="UP000254879">
    <property type="component" value="Unassembled WGS sequence"/>
</dbReference>
<organism evidence="2 3">
    <name type="scientific">Listeria grayi</name>
    <name type="common">Listeria murrayi</name>
    <dbReference type="NCBI Taxonomy" id="1641"/>
    <lineage>
        <taxon>Bacteria</taxon>
        <taxon>Bacillati</taxon>
        <taxon>Bacillota</taxon>
        <taxon>Bacilli</taxon>
        <taxon>Bacillales</taxon>
        <taxon>Listeriaceae</taxon>
        <taxon>Listeria</taxon>
    </lineage>
</organism>